<dbReference type="InterPro" id="IPR007278">
    <property type="entry name" value="DUF397"/>
</dbReference>
<reference evidence="2 3" key="1">
    <citation type="submission" date="2023-02" db="EMBL/GenBank/DDBJ databases">
        <title>Streptomyces sp. SCA4-21 with antifungal activity against Fusarium oxysporum f. sp. cubense, Streptomyces sp. SCA2-17 with antifungal activity against Fusarium oxysporum f. sp. cubense.</title>
        <authorList>
            <person name="Qi D."/>
        </authorList>
    </citation>
    <scope>NUCLEOTIDE SEQUENCE [LARGE SCALE GENOMIC DNA]</scope>
    <source>
        <strain evidence="2 3">SCA4-21</strain>
    </source>
</reference>
<keyword evidence="3" id="KW-1185">Reference proteome</keyword>
<feature type="domain" description="DUF397" evidence="1">
    <location>
        <begin position="5"/>
        <end position="56"/>
    </location>
</feature>
<accession>A0ABY9V4B2</accession>
<dbReference type="EMBL" id="CP117522">
    <property type="protein sequence ID" value="WNE98508.1"/>
    <property type="molecule type" value="Genomic_DNA"/>
</dbReference>
<dbReference type="Pfam" id="PF04149">
    <property type="entry name" value="DUF397"/>
    <property type="match status" value="1"/>
</dbReference>
<dbReference type="Proteomes" id="UP001305606">
    <property type="component" value="Chromosome"/>
</dbReference>
<evidence type="ECO:0000313" key="2">
    <source>
        <dbReference type="EMBL" id="WNE98508.1"/>
    </source>
</evidence>
<organism evidence="2 3">
    <name type="scientific">Streptomyces luomodiensis</name>
    <dbReference type="NCBI Taxonomy" id="3026192"/>
    <lineage>
        <taxon>Bacteria</taxon>
        <taxon>Bacillati</taxon>
        <taxon>Actinomycetota</taxon>
        <taxon>Actinomycetes</taxon>
        <taxon>Kitasatosporales</taxon>
        <taxon>Streptomycetaceae</taxon>
        <taxon>Streptomyces</taxon>
    </lineage>
</organism>
<evidence type="ECO:0000313" key="3">
    <source>
        <dbReference type="Proteomes" id="UP001305606"/>
    </source>
</evidence>
<name>A0ABY9V4B2_9ACTN</name>
<dbReference type="RefSeq" id="WP_311037237.1">
    <property type="nucleotide sequence ID" value="NZ_CP117522.1"/>
</dbReference>
<sequence length="65" mass="7324">MFNHDWRKSSYSGTAGNCIYVATDHDGRVKLRESDAPDVTVTFTPTTFRAFIRATKTGEFDHLSP</sequence>
<evidence type="ECO:0000259" key="1">
    <source>
        <dbReference type="Pfam" id="PF04149"/>
    </source>
</evidence>
<proteinExistence type="predicted"/>
<protein>
    <submittedName>
        <fullName evidence="2">DUF397 domain-containing protein</fullName>
    </submittedName>
</protein>
<gene>
    <name evidence="2" type="ORF">PS467_25840</name>
</gene>